<dbReference type="AlphaFoldDB" id="A0A1M6N032"/>
<keyword evidence="3" id="KW-1185">Reference proteome</keyword>
<keyword evidence="1" id="KW-0472">Membrane</keyword>
<dbReference type="RefSeq" id="WP_072888067.1">
    <property type="nucleotide sequence ID" value="NZ_FRAE01000019.1"/>
</dbReference>
<evidence type="ECO:0000313" key="3">
    <source>
        <dbReference type="Proteomes" id="UP000242497"/>
    </source>
</evidence>
<dbReference type="OrthoDB" id="1751830at2"/>
<reference evidence="3" key="1">
    <citation type="submission" date="2016-11" db="EMBL/GenBank/DDBJ databases">
        <authorList>
            <person name="Varghese N."/>
            <person name="Submissions S."/>
        </authorList>
    </citation>
    <scope>NUCLEOTIDE SEQUENCE [LARGE SCALE GENOMIC DNA]</scope>
    <source>
        <strain evidence="3">DSM 15518</strain>
    </source>
</reference>
<keyword evidence="1" id="KW-0812">Transmembrane</keyword>
<evidence type="ECO:0000256" key="1">
    <source>
        <dbReference type="SAM" id="Phobius"/>
    </source>
</evidence>
<organism evidence="2 3">
    <name type="scientific">Tepidibacter formicigenes DSM 15518</name>
    <dbReference type="NCBI Taxonomy" id="1123349"/>
    <lineage>
        <taxon>Bacteria</taxon>
        <taxon>Bacillati</taxon>
        <taxon>Bacillota</taxon>
        <taxon>Clostridia</taxon>
        <taxon>Peptostreptococcales</taxon>
        <taxon>Peptostreptococcaceae</taxon>
        <taxon>Tepidibacter</taxon>
    </lineage>
</organism>
<dbReference type="EMBL" id="FRAE01000019">
    <property type="protein sequence ID" value="SHJ88963.1"/>
    <property type="molecule type" value="Genomic_DNA"/>
</dbReference>
<gene>
    <name evidence="2" type="ORF">SAMN02744037_01110</name>
</gene>
<proteinExistence type="predicted"/>
<accession>A0A1M6N032</accession>
<keyword evidence="1" id="KW-1133">Transmembrane helix</keyword>
<feature type="transmembrane region" description="Helical" evidence="1">
    <location>
        <begin position="6"/>
        <end position="30"/>
    </location>
</feature>
<evidence type="ECO:0000313" key="2">
    <source>
        <dbReference type="EMBL" id="SHJ88963.1"/>
    </source>
</evidence>
<dbReference type="STRING" id="1123349.SAMN02744037_01110"/>
<dbReference type="Proteomes" id="UP000242497">
    <property type="component" value="Unassembled WGS sequence"/>
</dbReference>
<name>A0A1M6N032_9FIRM</name>
<protein>
    <submittedName>
        <fullName evidence="2">Uncharacterized protein</fullName>
    </submittedName>
</protein>
<sequence length="155" mass="18552">MKKFIIIFNVYLLIFFILLGFCQNTILLTIKDVKPYVREINFIVDDYNNNPKYVKLNKDIYLNRINNIKSGLSNIKKPYAFDKYFKYKIMSIEKLQLVLENVNKDSSNINKYVQEYNKYNNLAQKEKEKILKSTFIRVTHFNVSSYHKREGANLQ</sequence>